<evidence type="ECO:0000256" key="2">
    <source>
        <dbReference type="SAM" id="Phobius"/>
    </source>
</evidence>
<feature type="region of interest" description="Disordered" evidence="1">
    <location>
        <begin position="274"/>
        <end position="293"/>
    </location>
</feature>
<keyword evidence="2" id="KW-0472">Membrane</keyword>
<sequence length="346" mass="36989">MNITPTPTPPPDPDEFARGLAALEHHLAEVAPAAPTGPVELPTNTPVEPGQTRRVRQLRAEVAEAHQLAELAEDETPFLLDTAKVRKRRKRAAEAAQLHRLAGDPAALAYRDQRVRRTVTVMVMTAACIALAVSSIGVQASVAMALSLAPHTLGWWAAFGVEPMLSLPLLAAVAVQAYGAMRGHVVDRKSPAGKKLFRTEALLLGLTLVLNCWPAFVADIFDPLTLIVHSLGPVAAVTSIWVLPTLWAVLADLPLPHPSTPAPTALLTDALTGPEYRANTPEPDSAGRPSPEQRIETVTTHVRQLIAAGTLPRYPSANAIREATHVGMDTARAVRDNLLSDLSDPK</sequence>
<organism evidence="3 4">
    <name type="scientific">Acrocarpospora phusangensis</name>
    <dbReference type="NCBI Taxonomy" id="1070424"/>
    <lineage>
        <taxon>Bacteria</taxon>
        <taxon>Bacillati</taxon>
        <taxon>Actinomycetota</taxon>
        <taxon>Actinomycetes</taxon>
        <taxon>Streptosporangiales</taxon>
        <taxon>Streptosporangiaceae</taxon>
        <taxon>Acrocarpospora</taxon>
    </lineage>
</organism>
<dbReference type="RefSeq" id="WP_204044576.1">
    <property type="nucleotide sequence ID" value="NZ_BOOA01000067.1"/>
</dbReference>
<keyword evidence="4" id="KW-1185">Reference proteome</keyword>
<protein>
    <submittedName>
        <fullName evidence="3">Uncharacterized protein</fullName>
    </submittedName>
</protein>
<evidence type="ECO:0000313" key="4">
    <source>
        <dbReference type="Proteomes" id="UP000640052"/>
    </source>
</evidence>
<evidence type="ECO:0000256" key="1">
    <source>
        <dbReference type="SAM" id="MobiDB-lite"/>
    </source>
</evidence>
<gene>
    <name evidence="3" type="ORF">Aph01nite_62430</name>
</gene>
<comment type="caution">
    <text evidence="3">The sequence shown here is derived from an EMBL/GenBank/DDBJ whole genome shotgun (WGS) entry which is preliminary data.</text>
</comment>
<keyword evidence="2" id="KW-1133">Transmembrane helix</keyword>
<feature type="transmembrane region" description="Helical" evidence="2">
    <location>
        <begin position="121"/>
        <end position="149"/>
    </location>
</feature>
<feature type="transmembrane region" description="Helical" evidence="2">
    <location>
        <begin position="227"/>
        <end position="250"/>
    </location>
</feature>
<name>A0A919URV8_9ACTN</name>
<dbReference type="EMBL" id="BOOA01000067">
    <property type="protein sequence ID" value="GIH27933.1"/>
    <property type="molecule type" value="Genomic_DNA"/>
</dbReference>
<accession>A0A919URV8</accession>
<dbReference type="Proteomes" id="UP000640052">
    <property type="component" value="Unassembled WGS sequence"/>
</dbReference>
<dbReference type="AlphaFoldDB" id="A0A919URV8"/>
<evidence type="ECO:0000313" key="3">
    <source>
        <dbReference type="EMBL" id="GIH27933.1"/>
    </source>
</evidence>
<feature type="transmembrane region" description="Helical" evidence="2">
    <location>
        <begin position="201"/>
        <end position="221"/>
    </location>
</feature>
<feature type="region of interest" description="Disordered" evidence="1">
    <location>
        <begin position="32"/>
        <end position="51"/>
    </location>
</feature>
<feature type="transmembrane region" description="Helical" evidence="2">
    <location>
        <begin position="155"/>
        <end position="180"/>
    </location>
</feature>
<proteinExistence type="predicted"/>
<reference evidence="3" key="1">
    <citation type="submission" date="2021-01" db="EMBL/GenBank/DDBJ databases">
        <title>Whole genome shotgun sequence of Acrocarpospora phusangensis NBRC 108782.</title>
        <authorList>
            <person name="Komaki H."/>
            <person name="Tamura T."/>
        </authorList>
    </citation>
    <scope>NUCLEOTIDE SEQUENCE</scope>
    <source>
        <strain evidence="3">NBRC 108782</strain>
    </source>
</reference>
<keyword evidence="2" id="KW-0812">Transmembrane</keyword>